<evidence type="ECO:0000313" key="2">
    <source>
        <dbReference type="Proteomes" id="UP001522462"/>
    </source>
</evidence>
<proteinExistence type="predicted"/>
<organism evidence="1 2">
    <name type="scientific">Pseudolactococcus paracarnosus</name>
    <dbReference type="NCBI Taxonomy" id="2749962"/>
    <lineage>
        <taxon>Bacteria</taxon>
        <taxon>Bacillati</taxon>
        <taxon>Bacillota</taxon>
        <taxon>Bacilli</taxon>
        <taxon>Lactobacillales</taxon>
        <taxon>Streptococcaceae</taxon>
        <taxon>Pseudolactococcus</taxon>
    </lineage>
</organism>
<name>A0ABT0AMQ0_9LACT</name>
<sequence>MKQLTVNETQKIVGGVSWGCLECRFKSADHVFRATASQRAYEHESRYGHYGETRIR</sequence>
<dbReference type="RefSeq" id="WP_243914824.1">
    <property type="nucleotide sequence ID" value="NZ_JAAECY010000031.1"/>
</dbReference>
<protein>
    <recommendedName>
        <fullName evidence="3">Bacteriocin</fullName>
    </recommendedName>
</protein>
<evidence type="ECO:0008006" key="3">
    <source>
        <dbReference type="Google" id="ProtNLM"/>
    </source>
</evidence>
<accession>A0ABT0AMQ0</accession>
<dbReference type="Proteomes" id="UP001522462">
    <property type="component" value="Unassembled WGS sequence"/>
</dbReference>
<reference evidence="1 2" key="1">
    <citation type="journal article" date="2022" name="Microbiol. Res.">
        <title>Comparative genome analysis, predicted lifestyle and antimicrobial strategies of Lactococcus carnosus and Lactococcus paracarnosus isolated from meat.</title>
        <authorList>
            <person name="Werum V."/>
            <person name="Ehrmann M."/>
            <person name="Vogel R."/>
            <person name="Hilgarth M."/>
        </authorList>
    </citation>
    <scope>NUCLEOTIDE SEQUENCE [LARGE SCALE GENOMIC DNA]</scope>
    <source>
        <strain evidence="1 2">TMW21897</strain>
    </source>
</reference>
<comment type="caution">
    <text evidence="1">The sequence shown here is derived from an EMBL/GenBank/DDBJ whole genome shotgun (WGS) entry which is preliminary data.</text>
</comment>
<dbReference type="EMBL" id="JAAEDA010000011">
    <property type="protein sequence ID" value="MCJ1977824.1"/>
    <property type="molecule type" value="Genomic_DNA"/>
</dbReference>
<gene>
    <name evidence="1" type="ORF">GYN19_07625</name>
</gene>
<keyword evidence="2" id="KW-1185">Reference proteome</keyword>
<evidence type="ECO:0000313" key="1">
    <source>
        <dbReference type="EMBL" id="MCJ1977824.1"/>
    </source>
</evidence>